<proteinExistence type="predicted"/>
<gene>
    <name evidence="2" type="ORF">SVUK_LOCUS20829</name>
</gene>
<dbReference type="Proteomes" id="UP000270094">
    <property type="component" value="Unassembled WGS sequence"/>
</dbReference>
<accession>A0A3P7JJA7</accession>
<feature type="compositionally biased region" description="Polar residues" evidence="1">
    <location>
        <begin position="1"/>
        <end position="14"/>
    </location>
</feature>
<keyword evidence="3" id="KW-1185">Reference proteome</keyword>
<evidence type="ECO:0000313" key="2">
    <source>
        <dbReference type="EMBL" id="VDM85831.1"/>
    </source>
</evidence>
<protein>
    <submittedName>
        <fullName evidence="2">Uncharacterized protein</fullName>
    </submittedName>
</protein>
<name>A0A3P7JJA7_STRVU</name>
<dbReference type="EMBL" id="UYYB01145923">
    <property type="protein sequence ID" value="VDM85831.1"/>
    <property type="molecule type" value="Genomic_DNA"/>
</dbReference>
<evidence type="ECO:0000313" key="3">
    <source>
        <dbReference type="Proteomes" id="UP000270094"/>
    </source>
</evidence>
<evidence type="ECO:0000256" key="1">
    <source>
        <dbReference type="SAM" id="MobiDB-lite"/>
    </source>
</evidence>
<organism evidence="2 3">
    <name type="scientific">Strongylus vulgaris</name>
    <name type="common">Blood worm</name>
    <dbReference type="NCBI Taxonomy" id="40348"/>
    <lineage>
        <taxon>Eukaryota</taxon>
        <taxon>Metazoa</taxon>
        <taxon>Ecdysozoa</taxon>
        <taxon>Nematoda</taxon>
        <taxon>Chromadorea</taxon>
        <taxon>Rhabditida</taxon>
        <taxon>Rhabditina</taxon>
        <taxon>Rhabditomorpha</taxon>
        <taxon>Strongyloidea</taxon>
        <taxon>Strongylidae</taxon>
        <taxon>Strongylus</taxon>
    </lineage>
</organism>
<sequence length="71" mass="7290">MSVDDSTPKSSDTSLGLDEECSSPDVTSPLPLENDILKSGCVTFALDAAESDGTSLSPVSSSELVDPICIL</sequence>
<reference evidence="2 3" key="1">
    <citation type="submission" date="2018-11" db="EMBL/GenBank/DDBJ databases">
        <authorList>
            <consortium name="Pathogen Informatics"/>
        </authorList>
    </citation>
    <scope>NUCLEOTIDE SEQUENCE [LARGE SCALE GENOMIC DNA]</scope>
</reference>
<dbReference type="AlphaFoldDB" id="A0A3P7JJA7"/>
<feature type="region of interest" description="Disordered" evidence="1">
    <location>
        <begin position="1"/>
        <end position="31"/>
    </location>
</feature>